<evidence type="ECO:0000313" key="2">
    <source>
        <dbReference type="EMBL" id="QJA91125.1"/>
    </source>
</evidence>
<reference evidence="2" key="1">
    <citation type="submission" date="2020-03" db="EMBL/GenBank/DDBJ databases">
        <title>The deep terrestrial virosphere.</title>
        <authorList>
            <person name="Holmfeldt K."/>
            <person name="Nilsson E."/>
            <person name="Simone D."/>
            <person name="Lopez-Fernandez M."/>
            <person name="Wu X."/>
            <person name="de Brujin I."/>
            <person name="Lundin D."/>
            <person name="Andersson A."/>
            <person name="Bertilsson S."/>
            <person name="Dopson M."/>
        </authorList>
    </citation>
    <scope>NUCLEOTIDE SEQUENCE</scope>
    <source>
        <strain evidence="2">MM415B03470</strain>
    </source>
</reference>
<gene>
    <name evidence="2" type="ORF">MM415B03470_0013</name>
</gene>
<keyword evidence="1" id="KW-0175">Coiled coil</keyword>
<organism evidence="2">
    <name type="scientific">viral metagenome</name>
    <dbReference type="NCBI Taxonomy" id="1070528"/>
    <lineage>
        <taxon>unclassified sequences</taxon>
        <taxon>metagenomes</taxon>
        <taxon>organismal metagenomes</taxon>
    </lineage>
</organism>
<proteinExistence type="predicted"/>
<name>A0A6M3LD91_9ZZZZ</name>
<accession>A0A6M3LD91</accession>
<sequence length="52" mass="6265">MIHEEIQRQISAREYLILSYKDKINRIQNKIDALGEEIIKLKIRKVNEEANR</sequence>
<dbReference type="AlphaFoldDB" id="A0A6M3LD91"/>
<feature type="coiled-coil region" evidence="1">
    <location>
        <begin position="17"/>
        <end position="51"/>
    </location>
</feature>
<evidence type="ECO:0000256" key="1">
    <source>
        <dbReference type="SAM" id="Coils"/>
    </source>
</evidence>
<dbReference type="EMBL" id="MT142963">
    <property type="protein sequence ID" value="QJA91125.1"/>
    <property type="molecule type" value="Genomic_DNA"/>
</dbReference>
<protein>
    <submittedName>
        <fullName evidence="2">Uncharacterized protein</fullName>
    </submittedName>
</protein>